<feature type="domain" description="Rhodopsin" evidence="8">
    <location>
        <begin position="4"/>
        <end position="182"/>
    </location>
</feature>
<dbReference type="PANTHER" id="PTHR33048:SF158">
    <property type="entry name" value="MEMBRANE PROTEIN PTH11-LIKE, PUTATIVE-RELATED"/>
    <property type="match status" value="1"/>
</dbReference>
<evidence type="ECO:0000256" key="4">
    <source>
        <dbReference type="ARBA" id="ARBA00023136"/>
    </source>
</evidence>
<feature type="transmembrane region" description="Helical" evidence="7">
    <location>
        <begin position="123"/>
        <end position="141"/>
    </location>
</feature>
<evidence type="ECO:0000256" key="3">
    <source>
        <dbReference type="ARBA" id="ARBA00022989"/>
    </source>
</evidence>
<evidence type="ECO:0000256" key="6">
    <source>
        <dbReference type="SAM" id="MobiDB-lite"/>
    </source>
</evidence>
<dbReference type="InterPro" id="IPR052337">
    <property type="entry name" value="SAT4-like"/>
</dbReference>
<keyword evidence="10" id="KW-1185">Reference proteome</keyword>
<feature type="transmembrane region" description="Helical" evidence="7">
    <location>
        <begin position="37"/>
        <end position="58"/>
    </location>
</feature>
<feature type="region of interest" description="Disordered" evidence="6">
    <location>
        <begin position="285"/>
        <end position="305"/>
    </location>
</feature>
<keyword evidence="3 7" id="KW-1133">Transmembrane helix</keyword>
<comment type="caution">
    <text evidence="9">The sequence shown here is derived from an EMBL/GenBank/DDBJ whole genome shotgun (WGS) entry which is preliminary data.</text>
</comment>
<dbReference type="Pfam" id="PF20684">
    <property type="entry name" value="Fung_rhodopsin"/>
    <property type="match status" value="1"/>
</dbReference>
<evidence type="ECO:0000259" key="8">
    <source>
        <dbReference type="Pfam" id="PF20684"/>
    </source>
</evidence>
<keyword evidence="2 7" id="KW-0812">Transmembrane</keyword>
<dbReference type="EMBL" id="LCTW02000376">
    <property type="protein sequence ID" value="KXX74197.1"/>
    <property type="molecule type" value="Genomic_DNA"/>
</dbReference>
<feature type="transmembrane region" description="Helical" evidence="7">
    <location>
        <begin position="161"/>
        <end position="182"/>
    </location>
</feature>
<dbReference type="AlphaFoldDB" id="A0A175VRS4"/>
<name>A0A175VRS4_9PEZI</name>
<evidence type="ECO:0000256" key="2">
    <source>
        <dbReference type="ARBA" id="ARBA00022692"/>
    </source>
</evidence>
<keyword evidence="4 7" id="KW-0472">Membrane</keyword>
<evidence type="ECO:0000256" key="7">
    <source>
        <dbReference type="SAM" id="Phobius"/>
    </source>
</evidence>
<evidence type="ECO:0000256" key="1">
    <source>
        <dbReference type="ARBA" id="ARBA00004141"/>
    </source>
</evidence>
<feature type="transmembrane region" description="Helical" evidence="7">
    <location>
        <begin position="6"/>
        <end position="25"/>
    </location>
</feature>
<evidence type="ECO:0000256" key="5">
    <source>
        <dbReference type="ARBA" id="ARBA00038359"/>
    </source>
</evidence>
<feature type="region of interest" description="Disordered" evidence="6">
    <location>
        <begin position="201"/>
        <end position="222"/>
    </location>
</feature>
<evidence type="ECO:0000313" key="10">
    <source>
        <dbReference type="Proteomes" id="UP000078237"/>
    </source>
</evidence>
<evidence type="ECO:0000313" key="9">
    <source>
        <dbReference type="EMBL" id="KXX74197.1"/>
    </source>
</evidence>
<feature type="transmembrane region" description="Helical" evidence="7">
    <location>
        <begin position="91"/>
        <end position="111"/>
    </location>
</feature>
<dbReference type="OrthoDB" id="4575508at2759"/>
<organism evidence="9 10">
    <name type="scientific">Madurella mycetomatis</name>
    <dbReference type="NCBI Taxonomy" id="100816"/>
    <lineage>
        <taxon>Eukaryota</taxon>
        <taxon>Fungi</taxon>
        <taxon>Dikarya</taxon>
        <taxon>Ascomycota</taxon>
        <taxon>Pezizomycotina</taxon>
        <taxon>Sordariomycetes</taxon>
        <taxon>Sordariomycetidae</taxon>
        <taxon>Sordariales</taxon>
        <taxon>Sordariales incertae sedis</taxon>
        <taxon>Madurella</taxon>
    </lineage>
</organism>
<proteinExistence type="inferred from homology"/>
<accession>A0A175VRS4</accession>
<comment type="subcellular location">
    <subcellularLocation>
        <location evidence="1">Membrane</location>
        <topology evidence="1">Multi-pass membrane protein</topology>
    </subcellularLocation>
</comment>
<feature type="non-terminal residue" evidence="9">
    <location>
        <position position="1"/>
    </location>
</feature>
<protein>
    <submittedName>
        <fullName evidence="9">Inducible T-cell costimulator</fullName>
    </submittedName>
</protein>
<dbReference type="InterPro" id="IPR049326">
    <property type="entry name" value="Rhodopsin_dom_fungi"/>
</dbReference>
<dbReference type="STRING" id="100816.A0A175VRS4"/>
<gene>
    <name evidence="9" type="ORF">MMYC01_210008</name>
</gene>
<dbReference type="GO" id="GO:0016020">
    <property type="term" value="C:membrane"/>
    <property type="evidence" value="ECO:0007669"/>
    <property type="project" value="UniProtKB-SubCell"/>
</dbReference>
<dbReference type="Proteomes" id="UP000078237">
    <property type="component" value="Unassembled WGS sequence"/>
</dbReference>
<dbReference type="PANTHER" id="PTHR33048">
    <property type="entry name" value="PTH11-LIKE INTEGRAL MEMBRANE PROTEIN (AFU_ORTHOLOGUE AFUA_5G11245)"/>
    <property type="match status" value="1"/>
</dbReference>
<sequence>LSLTAQIMYVVSAMWVKVTLLVLYLRIFRPSLRANIMIWLGIGICVLFYVICVVTALVNCLPINKSLPINDPTGSSACGQPQLNLALTQSVFSVITDFYVLTIPMSLVLGLHLPFGRKIGVSALFLTGLLACACSLGNAIFRWKQRSSPDYMWDSIPPYALAFAELNVGIICACLPVGFVLFKKFTAILLESVKQYLKSRRTRKRDARQGSSDYSAANDRVSGESLPKIPGAIMNSLRSFISRISGRTRNPKTITVVTELSMYNELVSIDVDYHAQLTRAIPHLEDRPGRSNHSVAVGSNKRGKV</sequence>
<dbReference type="VEuPathDB" id="FungiDB:MMYC01_210008"/>
<reference evidence="9 10" key="1">
    <citation type="journal article" date="2016" name="Genome Announc.">
        <title>Genome Sequence of Madurella mycetomatis mm55, Isolated from a Human Mycetoma Case in Sudan.</title>
        <authorList>
            <person name="Smit S."/>
            <person name="Derks M.F."/>
            <person name="Bervoets S."/>
            <person name="Fahal A."/>
            <person name="van Leeuwen W."/>
            <person name="van Belkum A."/>
            <person name="van de Sande W.W."/>
        </authorList>
    </citation>
    <scope>NUCLEOTIDE SEQUENCE [LARGE SCALE GENOMIC DNA]</scope>
    <source>
        <strain evidence="10">mm55</strain>
    </source>
</reference>
<comment type="similarity">
    <text evidence="5">Belongs to the SAT4 family.</text>
</comment>